<evidence type="ECO:0000256" key="1">
    <source>
        <dbReference type="ARBA" id="ARBA00001917"/>
    </source>
</evidence>
<name>A0ABR6KIH5_9BACT</name>
<gene>
    <name evidence="7" type="ORF">GGQ57_001037</name>
</gene>
<dbReference type="CDD" id="cd20609">
    <property type="entry name" value="nitroreductase"/>
    <property type="match status" value="1"/>
</dbReference>
<evidence type="ECO:0000256" key="2">
    <source>
        <dbReference type="ARBA" id="ARBA00007118"/>
    </source>
</evidence>
<dbReference type="Gene3D" id="3.40.109.10">
    <property type="entry name" value="NADH Oxidase"/>
    <property type="match status" value="1"/>
</dbReference>
<keyword evidence="5" id="KW-0560">Oxidoreductase</keyword>
<keyword evidence="3" id="KW-0285">Flavoprotein</keyword>
<evidence type="ECO:0000313" key="8">
    <source>
        <dbReference type="Proteomes" id="UP000533637"/>
    </source>
</evidence>
<dbReference type="InterPro" id="IPR000415">
    <property type="entry name" value="Nitroreductase-like"/>
</dbReference>
<evidence type="ECO:0000256" key="3">
    <source>
        <dbReference type="ARBA" id="ARBA00022630"/>
    </source>
</evidence>
<evidence type="ECO:0000259" key="6">
    <source>
        <dbReference type="Pfam" id="PF00881"/>
    </source>
</evidence>
<dbReference type="RefSeq" id="WP_122355009.1">
    <property type="nucleotide sequence ID" value="NZ_BMPB01000003.1"/>
</dbReference>
<dbReference type="Pfam" id="PF00881">
    <property type="entry name" value="Nitroreductase"/>
    <property type="match status" value="2"/>
</dbReference>
<dbReference type="PANTHER" id="PTHR43673:SF2">
    <property type="entry name" value="NITROREDUCTASE"/>
    <property type="match status" value="1"/>
</dbReference>
<comment type="caution">
    <text evidence="7">The sequence shown here is derived from an EMBL/GenBank/DDBJ whole genome shotgun (WGS) entry which is preliminary data.</text>
</comment>
<feature type="domain" description="Nitroreductase" evidence="6">
    <location>
        <begin position="7"/>
        <end position="61"/>
    </location>
</feature>
<accession>A0ABR6KIH5</accession>
<dbReference type="Proteomes" id="UP000533637">
    <property type="component" value="Unassembled WGS sequence"/>
</dbReference>
<protein>
    <submittedName>
        <fullName evidence="7">Nitroreductase</fullName>
    </submittedName>
</protein>
<evidence type="ECO:0000256" key="4">
    <source>
        <dbReference type="ARBA" id="ARBA00022643"/>
    </source>
</evidence>
<feature type="domain" description="Nitroreductase" evidence="6">
    <location>
        <begin position="64"/>
        <end position="148"/>
    </location>
</feature>
<organism evidence="7 8">
    <name type="scientific">Parabacteroides faecis</name>
    <dbReference type="NCBI Taxonomy" id="1217282"/>
    <lineage>
        <taxon>Bacteria</taxon>
        <taxon>Pseudomonadati</taxon>
        <taxon>Bacteroidota</taxon>
        <taxon>Bacteroidia</taxon>
        <taxon>Bacteroidales</taxon>
        <taxon>Tannerellaceae</taxon>
        <taxon>Parabacteroides</taxon>
    </lineage>
</organism>
<evidence type="ECO:0000256" key="5">
    <source>
        <dbReference type="ARBA" id="ARBA00023002"/>
    </source>
</evidence>
<proteinExistence type="inferred from homology"/>
<keyword evidence="4" id="KW-0288">FMN</keyword>
<comment type="similarity">
    <text evidence="2">Belongs to the nitroreductase family.</text>
</comment>
<evidence type="ECO:0000313" key="7">
    <source>
        <dbReference type="EMBL" id="MBB4621143.1"/>
    </source>
</evidence>
<comment type="cofactor">
    <cofactor evidence="1">
        <name>FMN</name>
        <dbReference type="ChEBI" id="CHEBI:58210"/>
    </cofactor>
</comment>
<dbReference type="PANTHER" id="PTHR43673">
    <property type="entry name" value="NAD(P)H NITROREDUCTASE YDGI-RELATED"/>
    <property type="match status" value="1"/>
</dbReference>
<keyword evidence="8" id="KW-1185">Reference proteome</keyword>
<dbReference type="EMBL" id="JACHOC010000002">
    <property type="protein sequence ID" value="MBB4621143.1"/>
    <property type="molecule type" value="Genomic_DNA"/>
</dbReference>
<dbReference type="InterPro" id="IPR029479">
    <property type="entry name" value="Nitroreductase"/>
</dbReference>
<sequence length="174" mass="19971">MNTLELIQKRCSIRQYAPTAVEEEKIDYLLEAARLAPSAVNFQPWYFLVVKEDEGRRKLQECYPREWFKQAPLLILVCGDHSQSWKRQSDGKDHMDIDVAIATEHICLAAAEQGLGSCWVCNFDTALCRKHFNLPETVEPVVILAIGYPENPDLFAKTPKKRKATDEVSKRETF</sequence>
<dbReference type="SUPFAM" id="SSF55469">
    <property type="entry name" value="FMN-dependent nitroreductase-like"/>
    <property type="match status" value="1"/>
</dbReference>
<reference evidence="7 8" key="1">
    <citation type="submission" date="2020-08" db="EMBL/GenBank/DDBJ databases">
        <title>Genomic Encyclopedia of Type Strains, Phase IV (KMG-IV): sequencing the most valuable type-strain genomes for metagenomic binning, comparative biology and taxonomic classification.</title>
        <authorList>
            <person name="Goeker M."/>
        </authorList>
    </citation>
    <scope>NUCLEOTIDE SEQUENCE [LARGE SCALE GENOMIC DNA]</scope>
    <source>
        <strain evidence="7 8">DSM 102983</strain>
    </source>
</reference>